<dbReference type="EMBL" id="CM000880">
    <property type="protein sequence ID" value="KQK20479.1"/>
    <property type="molecule type" value="Genomic_DNA"/>
</dbReference>
<dbReference type="PANTHER" id="PTHR31111">
    <property type="entry name" value="BNAA05G37150D PROTEIN-RELATED"/>
    <property type="match status" value="1"/>
</dbReference>
<dbReference type="AlphaFoldDB" id="A0A0Q3HC64"/>
<evidence type="ECO:0000313" key="4">
    <source>
        <dbReference type="EnsemblPlants" id="KQK20479"/>
    </source>
</evidence>
<dbReference type="InterPro" id="IPR036047">
    <property type="entry name" value="F-box-like_dom_sf"/>
</dbReference>
<dbReference type="InterPro" id="IPR001810">
    <property type="entry name" value="F-box_dom"/>
</dbReference>
<dbReference type="ExpressionAtlas" id="A0A0Q3HC64">
    <property type="expression patterns" value="baseline"/>
</dbReference>
<evidence type="ECO:0000259" key="2">
    <source>
        <dbReference type="PROSITE" id="PS50181"/>
    </source>
</evidence>
<dbReference type="Proteomes" id="UP000008810">
    <property type="component" value="Chromosome 1"/>
</dbReference>
<feature type="region of interest" description="Disordered" evidence="1">
    <location>
        <begin position="1"/>
        <end position="22"/>
    </location>
</feature>
<accession>A0A0Q3HC64</accession>
<feature type="compositionally biased region" description="Low complexity" evidence="1">
    <location>
        <begin position="13"/>
        <end position="22"/>
    </location>
</feature>
<proteinExistence type="predicted"/>
<evidence type="ECO:0000256" key="1">
    <source>
        <dbReference type="SAM" id="MobiDB-lite"/>
    </source>
</evidence>
<dbReference type="EnsemblPlants" id="KQK20479">
    <property type="protein sequence ID" value="KQK20479"/>
    <property type="gene ID" value="BRADI_1g54780v3"/>
</dbReference>
<dbReference type="InParanoid" id="A0A0Q3HC64"/>
<reference evidence="3 4" key="1">
    <citation type="journal article" date="2010" name="Nature">
        <title>Genome sequencing and analysis of the model grass Brachypodium distachyon.</title>
        <authorList>
            <consortium name="International Brachypodium Initiative"/>
        </authorList>
    </citation>
    <scope>NUCLEOTIDE SEQUENCE [LARGE SCALE GENOMIC DNA]</scope>
    <source>
        <strain evidence="3 4">Bd21</strain>
    </source>
</reference>
<reference evidence="4" key="3">
    <citation type="submission" date="2018-08" db="UniProtKB">
        <authorList>
            <consortium name="EnsemblPlants"/>
        </authorList>
    </citation>
    <scope>IDENTIFICATION</scope>
    <source>
        <strain evidence="4">cv. Bd21</strain>
    </source>
</reference>
<sequence length="370" mass="41335">MASPTARIRNEQDLSAASSVSPPLPSDALFEILLRLPGKELCRLRAVRSSWRSLTRDASFIKDHAARHKGPYLATTLVDQEGESCGVSIIDLSSCDVIKRIYTVERGFRLQRTHRDLVCLVGGRNPLAVTVLNPATGASVSPSLDFSKEYEYLLERRSPLGWHQLCEIMTLDSSNHTHWRAKRPGPLSTVHSNNKKQSVVIHGVVYFLLDYPKPHLTHLNKAFKPGSIASFNLETEDWMPTINGPDLRSFYEGDDLTGIYDNPDIMVNLSITNLNGSLVMVHILCGISVSIWFLTDLENALWVKKYGISSRHGNCCAYPLTLLDDDQRIILLSQANDVVQSYDPKTDTYSHMLHLEDCSSTGIYTGSLLH</sequence>
<protein>
    <recommendedName>
        <fullName evidence="2">F-box domain-containing protein</fullName>
    </recommendedName>
</protein>
<organism evidence="3">
    <name type="scientific">Brachypodium distachyon</name>
    <name type="common">Purple false brome</name>
    <name type="synonym">Trachynia distachya</name>
    <dbReference type="NCBI Taxonomy" id="15368"/>
    <lineage>
        <taxon>Eukaryota</taxon>
        <taxon>Viridiplantae</taxon>
        <taxon>Streptophyta</taxon>
        <taxon>Embryophyta</taxon>
        <taxon>Tracheophyta</taxon>
        <taxon>Spermatophyta</taxon>
        <taxon>Magnoliopsida</taxon>
        <taxon>Liliopsida</taxon>
        <taxon>Poales</taxon>
        <taxon>Poaceae</taxon>
        <taxon>BOP clade</taxon>
        <taxon>Pooideae</taxon>
        <taxon>Stipodae</taxon>
        <taxon>Brachypodieae</taxon>
        <taxon>Brachypodium</taxon>
    </lineage>
</organism>
<keyword evidence="5" id="KW-1185">Reference proteome</keyword>
<dbReference type="OrthoDB" id="689042at2759"/>
<dbReference type="SUPFAM" id="SSF81383">
    <property type="entry name" value="F-box domain"/>
    <property type="match status" value="1"/>
</dbReference>
<name>A0A0Q3HC64_BRADI</name>
<dbReference type="Gene3D" id="1.20.1280.50">
    <property type="match status" value="1"/>
</dbReference>
<dbReference type="Pfam" id="PF00646">
    <property type="entry name" value="F-box"/>
    <property type="match status" value="1"/>
</dbReference>
<feature type="domain" description="F-box" evidence="2">
    <location>
        <begin position="18"/>
        <end position="64"/>
    </location>
</feature>
<dbReference type="FunCoup" id="A0A0Q3HC64">
    <property type="interactions" value="74"/>
</dbReference>
<evidence type="ECO:0000313" key="5">
    <source>
        <dbReference type="Proteomes" id="UP000008810"/>
    </source>
</evidence>
<dbReference type="Gramene" id="KQK20479">
    <property type="protein sequence ID" value="KQK20479"/>
    <property type="gene ID" value="BRADI_1g54780v3"/>
</dbReference>
<dbReference type="PROSITE" id="PS50181">
    <property type="entry name" value="FBOX"/>
    <property type="match status" value="1"/>
</dbReference>
<dbReference type="SMART" id="SM00256">
    <property type="entry name" value="FBOX"/>
    <property type="match status" value="1"/>
</dbReference>
<gene>
    <name evidence="3" type="ORF">BRADI_1g54780v3</name>
</gene>
<reference evidence="3" key="2">
    <citation type="submission" date="2017-06" db="EMBL/GenBank/DDBJ databases">
        <title>WGS assembly of Brachypodium distachyon.</title>
        <authorList>
            <consortium name="The International Brachypodium Initiative"/>
            <person name="Lucas S."/>
            <person name="Harmon-Smith M."/>
            <person name="Lail K."/>
            <person name="Tice H."/>
            <person name="Grimwood J."/>
            <person name="Bruce D."/>
            <person name="Barry K."/>
            <person name="Shu S."/>
            <person name="Lindquist E."/>
            <person name="Wang M."/>
            <person name="Pitluck S."/>
            <person name="Vogel J.P."/>
            <person name="Garvin D.F."/>
            <person name="Mockler T.C."/>
            <person name="Schmutz J."/>
            <person name="Rokhsar D."/>
            <person name="Bevan M.W."/>
        </authorList>
    </citation>
    <scope>NUCLEOTIDE SEQUENCE</scope>
    <source>
        <strain evidence="3">Bd21</strain>
    </source>
</reference>
<dbReference type="PANTHER" id="PTHR31111:SF133">
    <property type="entry name" value="OS07G0196600 PROTEIN"/>
    <property type="match status" value="1"/>
</dbReference>
<evidence type="ECO:0000313" key="3">
    <source>
        <dbReference type="EMBL" id="KQK20479.1"/>
    </source>
</evidence>